<dbReference type="InterPro" id="IPR007627">
    <property type="entry name" value="RNA_pol_sigma70_r2"/>
</dbReference>
<dbReference type="Gene3D" id="1.10.10.10">
    <property type="entry name" value="Winged helix-like DNA-binding domain superfamily/Winged helix DNA-binding domain"/>
    <property type="match status" value="1"/>
</dbReference>
<name>A0ABN2VHC4_9ACTN</name>
<evidence type="ECO:0000256" key="1">
    <source>
        <dbReference type="ARBA" id="ARBA00010641"/>
    </source>
</evidence>
<protein>
    <submittedName>
        <fullName evidence="8">SigE family RNA polymerase sigma factor</fullName>
    </submittedName>
</protein>
<dbReference type="NCBIfam" id="TIGR02937">
    <property type="entry name" value="sigma70-ECF"/>
    <property type="match status" value="1"/>
</dbReference>
<dbReference type="InterPro" id="IPR036388">
    <property type="entry name" value="WH-like_DNA-bd_sf"/>
</dbReference>
<evidence type="ECO:0000259" key="7">
    <source>
        <dbReference type="Pfam" id="PF08281"/>
    </source>
</evidence>
<dbReference type="CDD" id="cd06171">
    <property type="entry name" value="Sigma70_r4"/>
    <property type="match status" value="1"/>
</dbReference>
<proteinExistence type="inferred from homology"/>
<dbReference type="NCBIfam" id="TIGR02983">
    <property type="entry name" value="SigE-fam_strep"/>
    <property type="match status" value="1"/>
</dbReference>
<dbReference type="SUPFAM" id="SSF88946">
    <property type="entry name" value="Sigma2 domain of RNA polymerase sigma factors"/>
    <property type="match status" value="1"/>
</dbReference>
<dbReference type="PANTHER" id="PTHR43133:SF50">
    <property type="entry name" value="ECF RNA POLYMERASE SIGMA FACTOR SIGM"/>
    <property type="match status" value="1"/>
</dbReference>
<dbReference type="Pfam" id="PF08281">
    <property type="entry name" value="Sigma70_r4_2"/>
    <property type="match status" value="1"/>
</dbReference>
<evidence type="ECO:0000256" key="3">
    <source>
        <dbReference type="ARBA" id="ARBA00023082"/>
    </source>
</evidence>
<evidence type="ECO:0000259" key="6">
    <source>
        <dbReference type="Pfam" id="PF04542"/>
    </source>
</evidence>
<dbReference type="InterPro" id="IPR039425">
    <property type="entry name" value="RNA_pol_sigma-70-like"/>
</dbReference>
<gene>
    <name evidence="8" type="ORF">GCM10009839_87060</name>
</gene>
<dbReference type="Proteomes" id="UP001500751">
    <property type="component" value="Unassembled WGS sequence"/>
</dbReference>
<organism evidence="8 9">
    <name type="scientific">Catenulispora yoronensis</name>
    <dbReference type="NCBI Taxonomy" id="450799"/>
    <lineage>
        <taxon>Bacteria</taxon>
        <taxon>Bacillati</taxon>
        <taxon>Actinomycetota</taxon>
        <taxon>Actinomycetes</taxon>
        <taxon>Catenulisporales</taxon>
        <taxon>Catenulisporaceae</taxon>
        <taxon>Catenulispora</taxon>
    </lineage>
</organism>
<evidence type="ECO:0000313" key="9">
    <source>
        <dbReference type="Proteomes" id="UP001500751"/>
    </source>
</evidence>
<evidence type="ECO:0000256" key="5">
    <source>
        <dbReference type="ARBA" id="ARBA00023163"/>
    </source>
</evidence>
<evidence type="ECO:0000256" key="2">
    <source>
        <dbReference type="ARBA" id="ARBA00023015"/>
    </source>
</evidence>
<dbReference type="Pfam" id="PF04542">
    <property type="entry name" value="Sigma70_r2"/>
    <property type="match status" value="1"/>
</dbReference>
<dbReference type="SUPFAM" id="SSF88659">
    <property type="entry name" value="Sigma3 and sigma4 domains of RNA polymerase sigma factors"/>
    <property type="match status" value="1"/>
</dbReference>
<reference evidence="8 9" key="1">
    <citation type="journal article" date="2019" name="Int. J. Syst. Evol. Microbiol.">
        <title>The Global Catalogue of Microorganisms (GCM) 10K type strain sequencing project: providing services to taxonomists for standard genome sequencing and annotation.</title>
        <authorList>
            <consortium name="The Broad Institute Genomics Platform"/>
            <consortium name="The Broad Institute Genome Sequencing Center for Infectious Disease"/>
            <person name="Wu L."/>
            <person name="Ma J."/>
        </authorList>
    </citation>
    <scope>NUCLEOTIDE SEQUENCE [LARGE SCALE GENOMIC DNA]</scope>
    <source>
        <strain evidence="8 9">JCM 16014</strain>
    </source>
</reference>
<feature type="domain" description="RNA polymerase sigma factor 70 region 4 type 2" evidence="7">
    <location>
        <begin position="101"/>
        <end position="151"/>
    </location>
</feature>
<dbReference type="PANTHER" id="PTHR43133">
    <property type="entry name" value="RNA POLYMERASE ECF-TYPE SIGMA FACTO"/>
    <property type="match status" value="1"/>
</dbReference>
<dbReference type="Gene3D" id="1.10.1740.10">
    <property type="match status" value="1"/>
</dbReference>
<sequence length="167" mass="19408">MRKAQEREFDEFVLARQQRLLRTAYLLCGDWHLAEDLTQNVLAKVYMAWGRIQRVDNVDPYVHRILFRTYIDTYRRRRKREILSAAVPEVADRADNGEVRMTLLAALAQVPPRYRAVLVLRFWEDRSIPETAEALGITAGSVKSHTHRGLHQLRTVLGDQVRELVTG</sequence>
<dbReference type="EMBL" id="BAAAQN010000087">
    <property type="protein sequence ID" value="GAA2062476.1"/>
    <property type="molecule type" value="Genomic_DNA"/>
</dbReference>
<comment type="similarity">
    <text evidence="1">Belongs to the sigma-70 factor family. ECF subfamily.</text>
</comment>
<dbReference type="InterPro" id="IPR013249">
    <property type="entry name" value="RNA_pol_sigma70_r4_t2"/>
</dbReference>
<keyword evidence="4" id="KW-0238">DNA-binding</keyword>
<keyword evidence="2" id="KW-0805">Transcription regulation</keyword>
<keyword evidence="5" id="KW-0804">Transcription</keyword>
<keyword evidence="9" id="KW-1185">Reference proteome</keyword>
<keyword evidence="3" id="KW-0731">Sigma factor</keyword>
<evidence type="ECO:0000313" key="8">
    <source>
        <dbReference type="EMBL" id="GAA2062476.1"/>
    </source>
</evidence>
<dbReference type="InterPro" id="IPR013325">
    <property type="entry name" value="RNA_pol_sigma_r2"/>
</dbReference>
<dbReference type="InterPro" id="IPR014325">
    <property type="entry name" value="RNA_pol_sigma-E_actinobac"/>
</dbReference>
<evidence type="ECO:0000256" key="4">
    <source>
        <dbReference type="ARBA" id="ARBA00023125"/>
    </source>
</evidence>
<feature type="domain" description="RNA polymerase sigma-70 region 2" evidence="6">
    <location>
        <begin position="15"/>
        <end position="79"/>
    </location>
</feature>
<dbReference type="InterPro" id="IPR014284">
    <property type="entry name" value="RNA_pol_sigma-70_dom"/>
</dbReference>
<comment type="caution">
    <text evidence="8">The sequence shown here is derived from an EMBL/GenBank/DDBJ whole genome shotgun (WGS) entry which is preliminary data.</text>
</comment>
<dbReference type="RefSeq" id="WP_344671629.1">
    <property type="nucleotide sequence ID" value="NZ_BAAAQN010000087.1"/>
</dbReference>
<accession>A0ABN2VHC4</accession>
<dbReference type="InterPro" id="IPR013324">
    <property type="entry name" value="RNA_pol_sigma_r3/r4-like"/>
</dbReference>